<keyword evidence="1" id="KW-0378">Hydrolase</keyword>
<protein>
    <submittedName>
        <fullName evidence="1">P-loop containing nucleoside triphosphate hydrolase protein</fullName>
    </submittedName>
</protein>
<dbReference type="Proteomes" id="UP000814033">
    <property type="component" value="Unassembled WGS sequence"/>
</dbReference>
<name>A0ACB8S418_9AGAM</name>
<dbReference type="EMBL" id="MU275855">
    <property type="protein sequence ID" value="KAI0051080.1"/>
    <property type="molecule type" value="Genomic_DNA"/>
</dbReference>
<reference evidence="1" key="1">
    <citation type="submission" date="2021-02" db="EMBL/GenBank/DDBJ databases">
        <authorList>
            <consortium name="DOE Joint Genome Institute"/>
            <person name="Ahrendt S."/>
            <person name="Looney B.P."/>
            <person name="Miyauchi S."/>
            <person name="Morin E."/>
            <person name="Drula E."/>
            <person name="Courty P.E."/>
            <person name="Chicoki N."/>
            <person name="Fauchery L."/>
            <person name="Kohler A."/>
            <person name="Kuo A."/>
            <person name="Labutti K."/>
            <person name="Pangilinan J."/>
            <person name="Lipzen A."/>
            <person name="Riley R."/>
            <person name="Andreopoulos W."/>
            <person name="He G."/>
            <person name="Johnson J."/>
            <person name="Barry K.W."/>
            <person name="Grigoriev I.V."/>
            <person name="Nagy L."/>
            <person name="Hibbett D."/>
            <person name="Henrissat B."/>
            <person name="Matheny P.B."/>
            <person name="Labbe J."/>
            <person name="Martin F."/>
        </authorList>
    </citation>
    <scope>NUCLEOTIDE SEQUENCE</scope>
    <source>
        <strain evidence="1">FP105234-sp</strain>
    </source>
</reference>
<organism evidence="1 2">
    <name type="scientific">Auriscalpium vulgare</name>
    <dbReference type="NCBI Taxonomy" id="40419"/>
    <lineage>
        <taxon>Eukaryota</taxon>
        <taxon>Fungi</taxon>
        <taxon>Dikarya</taxon>
        <taxon>Basidiomycota</taxon>
        <taxon>Agaricomycotina</taxon>
        <taxon>Agaricomycetes</taxon>
        <taxon>Russulales</taxon>
        <taxon>Auriscalpiaceae</taxon>
        <taxon>Auriscalpium</taxon>
    </lineage>
</organism>
<evidence type="ECO:0000313" key="2">
    <source>
        <dbReference type="Proteomes" id="UP000814033"/>
    </source>
</evidence>
<accession>A0ACB8S418</accession>
<gene>
    <name evidence="1" type="ORF">FA95DRAFT_1535160</name>
</gene>
<proteinExistence type="predicted"/>
<evidence type="ECO:0000313" key="1">
    <source>
        <dbReference type="EMBL" id="KAI0051080.1"/>
    </source>
</evidence>
<reference evidence="1" key="2">
    <citation type="journal article" date="2022" name="New Phytol.">
        <title>Evolutionary transition to the ectomycorrhizal habit in the genomes of a hyperdiverse lineage of mushroom-forming fungi.</title>
        <authorList>
            <person name="Looney B."/>
            <person name="Miyauchi S."/>
            <person name="Morin E."/>
            <person name="Drula E."/>
            <person name="Courty P.E."/>
            <person name="Kohler A."/>
            <person name="Kuo A."/>
            <person name="LaButti K."/>
            <person name="Pangilinan J."/>
            <person name="Lipzen A."/>
            <person name="Riley R."/>
            <person name="Andreopoulos W."/>
            <person name="He G."/>
            <person name="Johnson J."/>
            <person name="Nolan M."/>
            <person name="Tritt A."/>
            <person name="Barry K.W."/>
            <person name="Grigoriev I.V."/>
            <person name="Nagy L.G."/>
            <person name="Hibbett D."/>
            <person name="Henrissat B."/>
            <person name="Matheny P.B."/>
            <person name="Labbe J."/>
            <person name="Martin F.M."/>
        </authorList>
    </citation>
    <scope>NUCLEOTIDE SEQUENCE</scope>
    <source>
        <strain evidence="1">FP105234-sp</strain>
    </source>
</reference>
<keyword evidence="2" id="KW-1185">Reference proteome</keyword>
<comment type="caution">
    <text evidence="1">The sequence shown here is derived from an EMBL/GenBank/DDBJ whole genome shotgun (WGS) entry which is preliminary data.</text>
</comment>
<sequence>MPSLSPPHKSAASGSAPSMSSKPSAPQTPPPPRKAKFRPALGGMVHGAFAHKSPDAAAGPASKKRAAVYMDSEDEDEDGGRAAAFTNGIANHSTPSGGKRKKMRKNGAANGGGNAQAQAAAKTRLLQEQRAQLPIAQGRDAIVRAVAANDVTIVLGETGSGKTTQIPQYLLEAGTLAGLLAITQPRRVAATSLAARVSQEQGRPLGTLVGYAVRFDEKLSDETRVKYLTDGMLMREMMGDPMLERYGVVIVDEAHERTLRTDLVLASLKRILKERNAGQAPGKGKERARNPLKVVVMSATLDAEKFSRFFDDAPVLYVKGRQHPVSVYHTATSQTDYVDAALRTFYQIHVDYPVGDVLIFLPGQEDIESLELSIRTYAKQLPANALGVLVCPLYASLPNAKQSRVFAPTPAHTRKCILATNIAETSITIPGVKYVIDTGKQKEKRHLTRMTGSGFDTLLTTDITKSSAMQRAGRAGREGPGNCFRLYTEDAFDAMALSSEPEVRRSSLTSALLQLKCTGQDLESIDFMDNPEVEAVGSALRTLWLLDAIDVKRQLTAFGRSMASFPLEPQYAAILLASVDNKCVADVISILSLLSSSSPLFPDSSAQRDDAAEARLKFRHPSGDHLTMLNVFRAYDELSASEGKGARRDWCRQNYVNERALREAGDIRTQLRGVCERTQLDWAVSCGDADGPVLKSLTRGLLQHAAFLQPDGSYKQTLGPSVIKIHPSSFLTGKPCPAIIYNELVRLSSAAAVTSRAECIHRCTQHISTPAASRLCLRHS</sequence>